<dbReference type="Pfam" id="PF00106">
    <property type="entry name" value="adh_short"/>
    <property type="match status" value="1"/>
</dbReference>
<dbReference type="Gene3D" id="3.40.50.720">
    <property type="entry name" value="NAD(P)-binding Rossmann-like Domain"/>
    <property type="match status" value="1"/>
</dbReference>
<dbReference type="EMBL" id="NEXV01000467">
    <property type="protein sequence ID" value="PIG83041.1"/>
    <property type="molecule type" value="Genomic_DNA"/>
</dbReference>
<keyword evidence="3" id="KW-0560">Oxidoreductase</keyword>
<feature type="non-terminal residue" evidence="5">
    <location>
        <position position="1"/>
    </location>
</feature>
<evidence type="ECO:0000256" key="1">
    <source>
        <dbReference type="ARBA" id="ARBA00006484"/>
    </source>
</evidence>
<dbReference type="PRINTS" id="PR00081">
    <property type="entry name" value="GDHRDH"/>
</dbReference>
<dbReference type="GO" id="GO:0016491">
    <property type="term" value="F:oxidoreductase activity"/>
    <property type="evidence" value="ECO:0007669"/>
    <property type="project" value="UniProtKB-KW"/>
</dbReference>
<evidence type="ECO:0000256" key="3">
    <source>
        <dbReference type="ARBA" id="ARBA00023002"/>
    </source>
</evidence>
<dbReference type="PANTHER" id="PTHR43180:SF80">
    <property type="entry name" value="NAD(P)-BINDING PROTEIN"/>
    <property type="match status" value="1"/>
</dbReference>
<evidence type="ECO:0000313" key="5">
    <source>
        <dbReference type="EMBL" id="PIG83041.1"/>
    </source>
</evidence>
<dbReference type="AlphaFoldDB" id="A0A2G7FTA2"/>
<accession>A0A2G7FTA2</accession>
<dbReference type="InterPro" id="IPR036291">
    <property type="entry name" value="NAD(P)-bd_dom_sf"/>
</dbReference>
<dbReference type="GO" id="GO:0044550">
    <property type="term" value="P:secondary metabolite biosynthetic process"/>
    <property type="evidence" value="ECO:0007669"/>
    <property type="project" value="UniProtKB-ARBA"/>
</dbReference>
<comment type="similarity">
    <text evidence="1 4">Belongs to the short-chain dehydrogenases/reductases (SDR) family.</text>
</comment>
<organism evidence="5 6">
    <name type="scientific">Aspergillus arachidicola</name>
    <dbReference type="NCBI Taxonomy" id="656916"/>
    <lineage>
        <taxon>Eukaryota</taxon>
        <taxon>Fungi</taxon>
        <taxon>Dikarya</taxon>
        <taxon>Ascomycota</taxon>
        <taxon>Pezizomycotina</taxon>
        <taxon>Eurotiomycetes</taxon>
        <taxon>Eurotiomycetidae</taxon>
        <taxon>Eurotiales</taxon>
        <taxon>Aspergillaceae</taxon>
        <taxon>Aspergillus</taxon>
        <taxon>Aspergillus subgen. Circumdati</taxon>
    </lineage>
</organism>
<proteinExistence type="inferred from homology"/>
<protein>
    <submittedName>
        <fullName evidence="5">Short chain dehydrogenase reductase family</fullName>
    </submittedName>
</protein>
<dbReference type="Proteomes" id="UP000231358">
    <property type="component" value="Unassembled WGS sequence"/>
</dbReference>
<dbReference type="PANTHER" id="PTHR43180">
    <property type="entry name" value="3-OXOACYL-(ACYL-CARRIER-PROTEIN) REDUCTASE (AFU_ORTHOLOGUE AFUA_6G11210)"/>
    <property type="match status" value="1"/>
</dbReference>
<dbReference type="SUPFAM" id="SSF51735">
    <property type="entry name" value="NAD(P)-binding Rossmann-fold domains"/>
    <property type="match status" value="1"/>
</dbReference>
<keyword evidence="6" id="KW-1185">Reference proteome</keyword>
<evidence type="ECO:0000256" key="4">
    <source>
        <dbReference type="RuleBase" id="RU000363"/>
    </source>
</evidence>
<keyword evidence="2" id="KW-0521">NADP</keyword>
<dbReference type="InterPro" id="IPR002347">
    <property type="entry name" value="SDR_fam"/>
</dbReference>
<reference evidence="5 6" key="1">
    <citation type="submission" date="2017-05" db="EMBL/GenBank/DDBJ databases">
        <title>Genome sequence for an aflatoxigenic pathogen of Argentinian peanut, Aspergillus arachidicola.</title>
        <authorList>
            <person name="Moore G."/>
            <person name="Beltz S.B."/>
            <person name="Mack B.M."/>
        </authorList>
    </citation>
    <scope>NUCLEOTIDE SEQUENCE [LARGE SCALE GENOMIC DNA]</scope>
    <source>
        <strain evidence="5 6">CBS 117610</strain>
    </source>
</reference>
<comment type="caution">
    <text evidence="5">The sequence shown here is derived from an EMBL/GenBank/DDBJ whole genome shotgun (WGS) entry which is preliminary data.</text>
</comment>
<dbReference type="STRING" id="656916.A0A2G7FTA2"/>
<evidence type="ECO:0000256" key="2">
    <source>
        <dbReference type="ARBA" id="ARBA00022857"/>
    </source>
</evidence>
<gene>
    <name evidence="5" type="ORF">AARAC_004908</name>
</gene>
<name>A0A2G7FTA2_9EURO</name>
<evidence type="ECO:0000313" key="6">
    <source>
        <dbReference type="Proteomes" id="UP000231358"/>
    </source>
</evidence>
<sequence>PVEIHTSYLFTPHNGYFYTIVPMTSLEIREDDIPSLYGKRVIITGASSGIGQAAATIFAQKGASVLNLDVNPPEGRPHERVEYRQCDVSDWDSLQSVFQDAGDIDIAVSNAGVSEETDYFADTFDPATGELLEPQYRVLDVNLRAVLNFAKLAISHFRRRKHAGSIVITSSATAYAPEQSLPVYSASKLALIGLVRSLRSALLPENITVNAIAPAATITNLLPKHLAAPIIASGLPVSSAEFVGLAIVYSSVASQSHPVELYGKDNNSSGQSPSRWNGRTILTLGAHYTELEEPIAALRPQWFGAENTELTRLQQAATDFRTLSKPRIWAQMRRNNGGK</sequence>
<dbReference type="InterPro" id="IPR020904">
    <property type="entry name" value="Sc_DH/Rdtase_CS"/>
</dbReference>
<dbReference type="PRINTS" id="PR00080">
    <property type="entry name" value="SDRFAMILY"/>
</dbReference>
<dbReference type="PROSITE" id="PS00061">
    <property type="entry name" value="ADH_SHORT"/>
    <property type="match status" value="1"/>
</dbReference>